<evidence type="ECO:0000256" key="4">
    <source>
        <dbReference type="ARBA" id="ARBA00022964"/>
    </source>
</evidence>
<name>A0A166FNU2_9AGAM</name>
<evidence type="ECO:0000256" key="3">
    <source>
        <dbReference type="ARBA" id="ARBA00022723"/>
    </source>
</evidence>
<dbReference type="Proteomes" id="UP000076532">
    <property type="component" value="Unassembled WGS sequence"/>
</dbReference>
<dbReference type="GO" id="GO:0046872">
    <property type="term" value="F:metal ion binding"/>
    <property type="evidence" value="ECO:0007669"/>
    <property type="project" value="UniProtKB-KW"/>
</dbReference>
<dbReference type="AlphaFoldDB" id="A0A166FNU2"/>
<dbReference type="PANTHER" id="PTHR10696:SF25">
    <property type="entry name" value="OXIDOREDUCTASE AIM17-RELATED"/>
    <property type="match status" value="1"/>
</dbReference>
<dbReference type="CDD" id="cd00250">
    <property type="entry name" value="CAS_like"/>
    <property type="match status" value="1"/>
</dbReference>
<dbReference type="PANTHER" id="PTHR10696">
    <property type="entry name" value="GAMMA-BUTYROBETAINE HYDROXYLASE-RELATED"/>
    <property type="match status" value="1"/>
</dbReference>
<evidence type="ECO:0000259" key="7">
    <source>
        <dbReference type="Pfam" id="PF02668"/>
    </source>
</evidence>
<dbReference type="SUPFAM" id="SSF51197">
    <property type="entry name" value="Clavaminate synthase-like"/>
    <property type="match status" value="1"/>
</dbReference>
<feature type="domain" description="Gamma-butyrobetaine hydroxylase-like N-terminal" evidence="8">
    <location>
        <begin position="34"/>
        <end position="101"/>
    </location>
</feature>
<evidence type="ECO:0000256" key="6">
    <source>
        <dbReference type="ARBA" id="ARBA00023004"/>
    </source>
</evidence>
<keyword evidence="10" id="KW-1185">Reference proteome</keyword>
<dbReference type="STRING" id="436010.A0A166FNU2"/>
<gene>
    <name evidence="9" type="ORF">FIBSPDRAFT_957532</name>
</gene>
<organism evidence="9 10">
    <name type="scientific">Athelia psychrophila</name>
    <dbReference type="NCBI Taxonomy" id="1759441"/>
    <lineage>
        <taxon>Eukaryota</taxon>
        <taxon>Fungi</taxon>
        <taxon>Dikarya</taxon>
        <taxon>Basidiomycota</taxon>
        <taxon>Agaricomycotina</taxon>
        <taxon>Agaricomycetes</taxon>
        <taxon>Agaricomycetidae</taxon>
        <taxon>Atheliales</taxon>
        <taxon>Atheliaceae</taxon>
        <taxon>Athelia</taxon>
    </lineage>
</organism>
<evidence type="ECO:0000313" key="10">
    <source>
        <dbReference type="Proteomes" id="UP000076532"/>
    </source>
</evidence>
<dbReference type="EMBL" id="KV417587">
    <property type="protein sequence ID" value="KZP17011.1"/>
    <property type="molecule type" value="Genomic_DNA"/>
</dbReference>
<proteinExistence type="inferred from homology"/>
<dbReference type="InterPro" id="IPR050411">
    <property type="entry name" value="AlphaKG_dependent_hydroxylases"/>
</dbReference>
<keyword evidence="6" id="KW-0408">Iron</keyword>
<evidence type="ECO:0000313" key="9">
    <source>
        <dbReference type="EMBL" id="KZP17011.1"/>
    </source>
</evidence>
<dbReference type="Gene3D" id="3.30.2020.30">
    <property type="match status" value="1"/>
</dbReference>
<comment type="cofactor">
    <cofactor evidence="1">
        <name>Fe(2+)</name>
        <dbReference type="ChEBI" id="CHEBI:29033"/>
    </cofactor>
</comment>
<dbReference type="InterPro" id="IPR010376">
    <property type="entry name" value="GBBH-like_N"/>
</dbReference>
<feature type="domain" description="TauD/TfdA-like" evidence="7">
    <location>
        <begin position="138"/>
        <end position="393"/>
    </location>
</feature>
<keyword evidence="4" id="KW-0223">Dioxygenase</keyword>
<evidence type="ECO:0000259" key="8">
    <source>
        <dbReference type="Pfam" id="PF06155"/>
    </source>
</evidence>
<dbReference type="GO" id="GO:0045329">
    <property type="term" value="P:carnitine biosynthetic process"/>
    <property type="evidence" value="ECO:0007669"/>
    <property type="project" value="TreeGrafter"/>
</dbReference>
<keyword evidence="5" id="KW-0560">Oxidoreductase</keyword>
<evidence type="ECO:0000256" key="5">
    <source>
        <dbReference type="ARBA" id="ARBA00023002"/>
    </source>
</evidence>
<evidence type="ECO:0000256" key="2">
    <source>
        <dbReference type="ARBA" id="ARBA00008654"/>
    </source>
</evidence>
<comment type="similarity">
    <text evidence="2">Belongs to the gamma-BBH/TMLD family.</text>
</comment>
<dbReference type="Gene3D" id="3.60.130.10">
    <property type="entry name" value="Clavaminate synthase-like"/>
    <property type="match status" value="1"/>
</dbReference>
<dbReference type="InterPro" id="IPR038492">
    <property type="entry name" value="GBBH-like_N_sf"/>
</dbReference>
<dbReference type="FunFam" id="3.30.2020.30:FF:000002">
    <property type="entry name" value="Putative gamma-butyrobetaine dioxygenase"/>
    <property type="match status" value="1"/>
</dbReference>
<dbReference type="Pfam" id="PF02668">
    <property type="entry name" value="TauD"/>
    <property type="match status" value="1"/>
</dbReference>
<dbReference type="Pfam" id="PF06155">
    <property type="entry name" value="GBBH-like_N"/>
    <property type="match status" value="1"/>
</dbReference>
<protein>
    <submittedName>
        <fullName evidence="9">Clavaminate synthase-like protein</fullName>
    </submittedName>
</protein>
<reference evidence="9 10" key="1">
    <citation type="journal article" date="2016" name="Mol. Biol. Evol.">
        <title>Comparative Genomics of Early-Diverging Mushroom-Forming Fungi Provides Insights into the Origins of Lignocellulose Decay Capabilities.</title>
        <authorList>
            <person name="Nagy L.G."/>
            <person name="Riley R."/>
            <person name="Tritt A."/>
            <person name="Adam C."/>
            <person name="Daum C."/>
            <person name="Floudas D."/>
            <person name="Sun H."/>
            <person name="Yadav J.S."/>
            <person name="Pangilinan J."/>
            <person name="Larsson K.H."/>
            <person name="Matsuura K."/>
            <person name="Barry K."/>
            <person name="Labutti K."/>
            <person name="Kuo R."/>
            <person name="Ohm R.A."/>
            <person name="Bhattacharya S.S."/>
            <person name="Shirouzu T."/>
            <person name="Yoshinaga Y."/>
            <person name="Martin F.M."/>
            <person name="Grigoriev I.V."/>
            <person name="Hibbett D.S."/>
        </authorList>
    </citation>
    <scope>NUCLEOTIDE SEQUENCE [LARGE SCALE GENOMIC DNA]</scope>
    <source>
        <strain evidence="9 10">CBS 109695</strain>
    </source>
</reference>
<sequence>MLSLFAKRALSRARNARPFASIATTDSALKYQGASFPYTWLRDSCQCTSCIHPSNKQKLHRTSDIPLDVTPGPDGVKVTDRGVEVTWKTDGHTSVYSPQFLDRHSSEKKLSNFHKDGLPVAWDLAGVQKARDLFLPYEALQSLSGLLAAITQLTQYGLLFLKDVPNSETGNVNCEARKLAERFGGQIRNTMYGELWDVINIRNSTNIAYTDLDLGLHMDLLYFEHPPRYQVLHCLRNRVIGGKSLFVDALHAASTLRASNPAFFSVLATTPVAFHYATDGHHMHRSHTTIEMDTASGSSLATQTIKCINYSPPFQAPLTLSTTPPEFYAALREFAGLLAKPEAEYKYQLQEGDAVVFDNRRVLHARSAFMDREDQEGVGAAVGETNRWLKGCYFEADTFLDRGRVLRAEAAANEVD</sequence>
<dbReference type="OrthoDB" id="406634at2759"/>
<dbReference type="GO" id="GO:0005739">
    <property type="term" value="C:mitochondrion"/>
    <property type="evidence" value="ECO:0007669"/>
    <property type="project" value="TreeGrafter"/>
</dbReference>
<dbReference type="InterPro" id="IPR042098">
    <property type="entry name" value="TauD-like_sf"/>
</dbReference>
<evidence type="ECO:0000256" key="1">
    <source>
        <dbReference type="ARBA" id="ARBA00001954"/>
    </source>
</evidence>
<keyword evidence="3" id="KW-0479">Metal-binding</keyword>
<dbReference type="InterPro" id="IPR003819">
    <property type="entry name" value="TauD/TfdA-like"/>
</dbReference>
<accession>A0A166FNU2</accession>
<dbReference type="GO" id="GO:0016706">
    <property type="term" value="F:2-oxoglutarate-dependent dioxygenase activity"/>
    <property type="evidence" value="ECO:0007669"/>
    <property type="project" value="UniProtKB-ARBA"/>
</dbReference>